<dbReference type="EMBL" id="JAPWTK010000033">
    <property type="protein sequence ID" value="KAJ8956115.1"/>
    <property type="molecule type" value="Genomic_DNA"/>
</dbReference>
<dbReference type="InterPro" id="IPR036397">
    <property type="entry name" value="RNaseH_sf"/>
</dbReference>
<dbReference type="Proteomes" id="UP001162162">
    <property type="component" value="Unassembled WGS sequence"/>
</dbReference>
<gene>
    <name evidence="1" type="ORF">NQ318_016569</name>
</gene>
<dbReference type="Gene3D" id="3.30.420.10">
    <property type="entry name" value="Ribonuclease H-like superfamily/Ribonuclease H"/>
    <property type="match status" value="1"/>
</dbReference>
<evidence type="ECO:0000313" key="1">
    <source>
        <dbReference type="EMBL" id="KAJ8956115.1"/>
    </source>
</evidence>
<accession>A0AAV8YY31</accession>
<protein>
    <submittedName>
        <fullName evidence="1">Uncharacterized protein</fullName>
    </submittedName>
</protein>
<proteinExistence type="predicted"/>
<comment type="caution">
    <text evidence="1">The sequence shown here is derived from an EMBL/GenBank/DDBJ whole genome shotgun (WGS) entry which is preliminary data.</text>
</comment>
<sequence>MKSAAGYLKHSVYVNKPTSIDDLKNRIRYEIQKILAELIRNIVLEIESRLGYCQEVNEPQFEHLLKISLG</sequence>
<reference evidence="1" key="1">
    <citation type="journal article" date="2023" name="Insect Mol. Biol.">
        <title>Genome sequencing provides insights into the evolution of gene families encoding plant cell wall-degrading enzymes in longhorned beetles.</title>
        <authorList>
            <person name="Shin N.R."/>
            <person name="Okamura Y."/>
            <person name="Kirsch R."/>
            <person name="Pauchet Y."/>
        </authorList>
    </citation>
    <scope>NUCLEOTIDE SEQUENCE</scope>
    <source>
        <strain evidence="1">AMC_N1</strain>
    </source>
</reference>
<organism evidence="1 2">
    <name type="scientific">Aromia moschata</name>
    <dbReference type="NCBI Taxonomy" id="1265417"/>
    <lineage>
        <taxon>Eukaryota</taxon>
        <taxon>Metazoa</taxon>
        <taxon>Ecdysozoa</taxon>
        <taxon>Arthropoda</taxon>
        <taxon>Hexapoda</taxon>
        <taxon>Insecta</taxon>
        <taxon>Pterygota</taxon>
        <taxon>Neoptera</taxon>
        <taxon>Endopterygota</taxon>
        <taxon>Coleoptera</taxon>
        <taxon>Polyphaga</taxon>
        <taxon>Cucujiformia</taxon>
        <taxon>Chrysomeloidea</taxon>
        <taxon>Cerambycidae</taxon>
        <taxon>Cerambycinae</taxon>
        <taxon>Callichromatini</taxon>
        <taxon>Aromia</taxon>
    </lineage>
</organism>
<dbReference type="AlphaFoldDB" id="A0AAV8YY31"/>
<keyword evidence="2" id="KW-1185">Reference proteome</keyword>
<dbReference type="GO" id="GO:0003676">
    <property type="term" value="F:nucleic acid binding"/>
    <property type="evidence" value="ECO:0007669"/>
    <property type="project" value="InterPro"/>
</dbReference>
<evidence type="ECO:0000313" key="2">
    <source>
        <dbReference type="Proteomes" id="UP001162162"/>
    </source>
</evidence>
<name>A0AAV8YY31_9CUCU</name>